<organism evidence="2 3">
    <name type="scientific">Vogesella facilis</name>
    <dbReference type="NCBI Taxonomy" id="1655232"/>
    <lineage>
        <taxon>Bacteria</taxon>
        <taxon>Pseudomonadati</taxon>
        <taxon>Pseudomonadota</taxon>
        <taxon>Betaproteobacteria</taxon>
        <taxon>Neisseriales</taxon>
        <taxon>Chromobacteriaceae</taxon>
        <taxon>Vogesella</taxon>
    </lineage>
</organism>
<dbReference type="GO" id="GO:0016746">
    <property type="term" value="F:acyltransferase activity"/>
    <property type="evidence" value="ECO:0007669"/>
    <property type="project" value="UniProtKB-KW"/>
</dbReference>
<evidence type="ECO:0000313" key="2">
    <source>
        <dbReference type="EMBL" id="MFC3532869.1"/>
    </source>
</evidence>
<accession>A0ABV7RF47</accession>
<dbReference type="SUPFAM" id="SSF55729">
    <property type="entry name" value="Acyl-CoA N-acyltransferases (Nat)"/>
    <property type="match status" value="1"/>
</dbReference>
<dbReference type="PROSITE" id="PS51186">
    <property type="entry name" value="GNAT"/>
    <property type="match status" value="1"/>
</dbReference>
<sequence length="180" mass="19681">MFDPVLTVATADDAALLAGLHWRSWLAAYRGLLPERYLDELASGELVEKWQQRMGAAAGEYRVCIVRVGEVAAGFACLQPGFAPQQGVYLDNLHVLPVWQRRGLGKQLLAWAAAEVVAGWPGQPLLLNVLDGNRPAREIYRRLGGIETKLPAERIAGDVCVAVSQVTWQDVPALLARLQS</sequence>
<name>A0ABV7RF47_9NEIS</name>
<comment type="caution">
    <text evidence="2">The sequence shown here is derived from an EMBL/GenBank/DDBJ whole genome shotgun (WGS) entry which is preliminary data.</text>
</comment>
<proteinExistence type="predicted"/>
<dbReference type="InterPro" id="IPR000182">
    <property type="entry name" value="GNAT_dom"/>
</dbReference>
<dbReference type="Pfam" id="PF00583">
    <property type="entry name" value="Acetyltransf_1"/>
    <property type="match status" value="1"/>
</dbReference>
<dbReference type="Proteomes" id="UP001595741">
    <property type="component" value="Unassembled WGS sequence"/>
</dbReference>
<reference evidence="3" key="1">
    <citation type="journal article" date="2019" name="Int. J. Syst. Evol. Microbiol.">
        <title>The Global Catalogue of Microorganisms (GCM) 10K type strain sequencing project: providing services to taxonomists for standard genome sequencing and annotation.</title>
        <authorList>
            <consortium name="The Broad Institute Genomics Platform"/>
            <consortium name="The Broad Institute Genome Sequencing Center for Infectious Disease"/>
            <person name="Wu L."/>
            <person name="Ma J."/>
        </authorList>
    </citation>
    <scope>NUCLEOTIDE SEQUENCE [LARGE SCALE GENOMIC DNA]</scope>
    <source>
        <strain evidence="3">KCTC 42742</strain>
    </source>
</reference>
<dbReference type="CDD" id="cd04301">
    <property type="entry name" value="NAT_SF"/>
    <property type="match status" value="1"/>
</dbReference>
<dbReference type="InterPro" id="IPR016181">
    <property type="entry name" value="Acyl_CoA_acyltransferase"/>
</dbReference>
<protein>
    <submittedName>
        <fullName evidence="2">GNAT family N-acetyltransferase</fullName>
        <ecNumber evidence="2">2.3.-.-</ecNumber>
    </submittedName>
</protein>
<gene>
    <name evidence="2" type="ORF">ACFOLG_11825</name>
</gene>
<dbReference type="EC" id="2.3.-.-" evidence="2"/>
<dbReference type="RefSeq" id="WP_386091977.1">
    <property type="nucleotide sequence ID" value="NZ_JBHRXN010000031.1"/>
</dbReference>
<dbReference type="Gene3D" id="3.40.630.30">
    <property type="match status" value="1"/>
</dbReference>
<keyword evidence="3" id="KW-1185">Reference proteome</keyword>
<evidence type="ECO:0000313" key="3">
    <source>
        <dbReference type="Proteomes" id="UP001595741"/>
    </source>
</evidence>
<feature type="domain" description="N-acetyltransferase" evidence="1">
    <location>
        <begin position="4"/>
        <end position="172"/>
    </location>
</feature>
<keyword evidence="2" id="KW-0012">Acyltransferase</keyword>
<keyword evidence="2" id="KW-0808">Transferase</keyword>
<evidence type="ECO:0000259" key="1">
    <source>
        <dbReference type="PROSITE" id="PS51186"/>
    </source>
</evidence>
<dbReference type="EMBL" id="JBHRXN010000031">
    <property type="protein sequence ID" value="MFC3532869.1"/>
    <property type="molecule type" value="Genomic_DNA"/>
</dbReference>